<keyword evidence="2" id="KW-1185">Reference proteome</keyword>
<protein>
    <submittedName>
        <fullName evidence="1">Uncharacterized protein</fullName>
    </submittedName>
</protein>
<evidence type="ECO:0000313" key="2">
    <source>
        <dbReference type="Proteomes" id="UP000032266"/>
    </source>
</evidence>
<reference evidence="1 2" key="1">
    <citation type="submission" date="2014-01" db="EMBL/GenBank/DDBJ databases">
        <title>Full genme sequencing of cellulolytic bacterium Gynuella sunshinyii YC6258T gen. nov., sp. nov.</title>
        <authorList>
            <person name="Khan H."/>
            <person name="Chung E.J."/>
            <person name="Chung Y.R."/>
        </authorList>
    </citation>
    <scope>NUCLEOTIDE SEQUENCE [LARGE SCALE GENOMIC DNA]</scope>
    <source>
        <strain evidence="1 2">YC6258</strain>
    </source>
</reference>
<accession>A0A0C5VU83</accession>
<gene>
    <name evidence="1" type="ORF">YC6258_04836</name>
</gene>
<dbReference type="AlphaFoldDB" id="A0A0C5VU83"/>
<dbReference type="HOGENOM" id="CLU_3344250_0_0_6"/>
<dbReference type="Proteomes" id="UP000032266">
    <property type="component" value="Chromosome"/>
</dbReference>
<proteinExistence type="predicted"/>
<sequence length="37" mass="4077">MSDNVLAGWIPDIGKNPGVHCSKIPFSQNDVICILFF</sequence>
<name>A0A0C5VU83_9GAMM</name>
<dbReference type="EMBL" id="CP007142">
    <property type="protein sequence ID" value="AJQ96868.1"/>
    <property type="molecule type" value="Genomic_DNA"/>
</dbReference>
<dbReference type="KEGG" id="gsn:YC6258_04836"/>
<organism evidence="1 2">
    <name type="scientific">Gynuella sunshinyii YC6258</name>
    <dbReference type="NCBI Taxonomy" id="1445510"/>
    <lineage>
        <taxon>Bacteria</taxon>
        <taxon>Pseudomonadati</taxon>
        <taxon>Pseudomonadota</taxon>
        <taxon>Gammaproteobacteria</taxon>
        <taxon>Oceanospirillales</taxon>
        <taxon>Saccharospirillaceae</taxon>
        <taxon>Gynuella</taxon>
    </lineage>
</organism>
<dbReference type="STRING" id="1445510.YC6258_04836"/>
<evidence type="ECO:0000313" key="1">
    <source>
        <dbReference type="EMBL" id="AJQ96868.1"/>
    </source>
</evidence>